<dbReference type="STRING" id="166423.A0A0N0BFU6"/>
<dbReference type="InterPro" id="IPR008936">
    <property type="entry name" value="Rho_GTPase_activation_prot"/>
</dbReference>
<feature type="compositionally biased region" description="Low complexity" evidence="2">
    <location>
        <begin position="497"/>
        <end position="510"/>
    </location>
</feature>
<keyword evidence="5" id="KW-1185">Reference proteome</keyword>
<keyword evidence="1" id="KW-0343">GTPase activation</keyword>
<feature type="region of interest" description="Disordered" evidence="2">
    <location>
        <begin position="306"/>
        <end position="397"/>
    </location>
</feature>
<name>A0A0N0BFU6_9HYME</name>
<dbReference type="OrthoDB" id="10024839at2759"/>
<dbReference type="InterPro" id="IPR037863">
    <property type="entry name" value="RHOGAP6/36"/>
</dbReference>
<feature type="compositionally biased region" description="Basic and acidic residues" evidence="2">
    <location>
        <begin position="602"/>
        <end position="623"/>
    </location>
</feature>
<evidence type="ECO:0000259" key="3">
    <source>
        <dbReference type="PROSITE" id="PS50238"/>
    </source>
</evidence>
<dbReference type="GO" id="GO:0005096">
    <property type="term" value="F:GTPase activator activity"/>
    <property type="evidence" value="ECO:0007669"/>
    <property type="project" value="UniProtKB-KW"/>
</dbReference>
<dbReference type="PROSITE" id="PS50238">
    <property type="entry name" value="RHOGAP"/>
    <property type="match status" value="1"/>
</dbReference>
<dbReference type="InterPro" id="IPR000198">
    <property type="entry name" value="RhoGAP_dom"/>
</dbReference>
<accession>A0A0N0BFU6</accession>
<dbReference type="Gene3D" id="1.10.555.10">
    <property type="entry name" value="Rho GTPase activation protein"/>
    <property type="match status" value="1"/>
</dbReference>
<dbReference type="GO" id="GO:0007165">
    <property type="term" value="P:signal transduction"/>
    <property type="evidence" value="ECO:0007669"/>
    <property type="project" value="InterPro"/>
</dbReference>
<feature type="compositionally biased region" description="Polar residues" evidence="2">
    <location>
        <begin position="480"/>
        <end position="491"/>
    </location>
</feature>
<evidence type="ECO:0000313" key="4">
    <source>
        <dbReference type="EMBL" id="KOX73861.1"/>
    </source>
</evidence>
<feature type="region of interest" description="Disordered" evidence="2">
    <location>
        <begin position="469"/>
        <end position="510"/>
    </location>
</feature>
<dbReference type="SMART" id="SM00324">
    <property type="entry name" value="RhoGAP"/>
    <property type="match status" value="1"/>
</dbReference>
<gene>
    <name evidence="4" type="ORF">WN51_13939</name>
</gene>
<dbReference type="EMBL" id="KQ435794">
    <property type="protein sequence ID" value="KOX73861.1"/>
    <property type="molecule type" value="Genomic_DNA"/>
</dbReference>
<feature type="region of interest" description="Disordered" evidence="2">
    <location>
        <begin position="418"/>
        <end position="447"/>
    </location>
</feature>
<dbReference type="AlphaFoldDB" id="A0A0N0BFU6"/>
<evidence type="ECO:0000256" key="2">
    <source>
        <dbReference type="SAM" id="MobiDB-lite"/>
    </source>
</evidence>
<dbReference type="Pfam" id="PF00620">
    <property type="entry name" value="RhoGAP"/>
    <property type="match status" value="1"/>
</dbReference>
<feature type="compositionally biased region" description="Low complexity" evidence="2">
    <location>
        <begin position="323"/>
        <end position="338"/>
    </location>
</feature>
<dbReference type="Proteomes" id="UP000053105">
    <property type="component" value="Unassembled WGS sequence"/>
</dbReference>
<feature type="compositionally biased region" description="Low complexity" evidence="2">
    <location>
        <begin position="585"/>
        <end position="601"/>
    </location>
</feature>
<dbReference type="PANTHER" id="PTHR12635">
    <property type="entry name" value="RHO-GTPASE-ACTIVATING PROTEIN 6 FAMILY MEMBER"/>
    <property type="match status" value="1"/>
</dbReference>
<dbReference type="PANTHER" id="PTHR12635:SF7">
    <property type="entry name" value="RHO GTPASE ACTIVATING PROTEIN 6-RELATED"/>
    <property type="match status" value="1"/>
</dbReference>
<protein>
    <submittedName>
        <fullName evidence="4">Rho GTPase-activating protein 6</fullName>
    </submittedName>
</protein>
<feature type="compositionally biased region" description="Basic residues" evidence="2">
    <location>
        <begin position="361"/>
        <end position="370"/>
    </location>
</feature>
<organism evidence="4 5">
    <name type="scientific">Melipona quadrifasciata</name>
    <dbReference type="NCBI Taxonomy" id="166423"/>
    <lineage>
        <taxon>Eukaryota</taxon>
        <taxon>Metazoa</taxon>
        <taxon>Ecdysozoa</taxon>
        <taxon>Arthropoda</taxon>
        <taxon>Hexapoda</taxon>
        <taxon>Insecta</taxon>
        <taxon>Pterygota</taxon>
        <taxon>Neoptera</taxon>
        <taxon>Endopterygota</taxon>
        <taxon>Hymenoptera</taxon>
        <taxon>Apocrita</taxon>
        <taxon>Aculeata</taxon>
        <taxon>Apoidea</taxon>
        <taxon>Anthophila</taxon>
        <taxon>Apidae</taxon>
        <taxon>Melipona</taxon>
    </lineage>
</organism>
<feature type="domain" description="Rho-GAP" evidence="3">
    <location>
        <begin position="39"/>
        <end position="271"/>
    </location>
</feature>
<sequence>MKPRKKKNWILKLITNNGGSCESLSSKGGALTGSDSGVLELSDSGGGGPPGEWDAVPAIVRQCIRHLENTGLRTLGVFRVSPSKKRVRQLREDFDCGRETKIGPDQCPHDVAALLKEFFRDLPDPLLCRDLYQAFVHTQKIRNRRLQQEALQHLVQLLPTPNRETLWALLNFLSVVAANSEDQKNETGDWIPGNKMDTINLATLGANGTVYSRLQDFSNLPINFRLMVFAPNILHCVKPGQRSEVSAERAEERIDVINVVRTLLEHASTLFTVPAALLDEVYLHMMDTHPADLDLALSRRAEEQCGDEADPCSEAENFSVEETLTTSTTSTAGTTTSTRKVWTREQCLHQTAGVGGDIGPRPRRPKRPGSRRKEEGRSNSVDSGSSEDPADPRRKSSPMVITASLTIPMSGAFTLNLDDPDIPYIEETPKQPSAPPRRQRQRSISGCSEEVTLGTIDLPKSVTSPFNFQTECGRHGSDSAVGSSATLSGDQVPSSPPSWASSPPASPDSAVTAVSYIPDQQAVLQRVSFTTSSELRQVTRSTSSQETSRNTAAPYTPSITSIGGAVLRSKTADIERMLHISRPDTGTSTSQQSKTSSTTSSESKKYTKRRYTDSRHQTRHIPDSDTLAGKNTAAVSPSSSVTMSSSSSVATAQNQRTRAQPVFWEKSDDKPCALTYSNIKVLNVSFNDESNLKQINGIVRSIVVHFAMSVPYGSFQPDYSVEIKNGETRSPFCVNESMNICFRHNSFQTGINCSSSTGLNCLPAIKMFYRLKLLQSEIQFENLQYDAAMILHITFKMIFRILTNNVIAEQKSQTIAQHLSRKLTVCGLVFPVAGIIYGGCTDNPNLCRITASSSINTLVYRGDQHAKVQSDRSQLQQQIPNSLLNEYFELAVYLRVQTVYQINYSTV</sequence>
<proteinExistence type="predicted"/>
<feature type="region of interest" description="Disordered" evidence="2">
    <location>
        <begin position="533"/>
        <end position="559"/>
    </location>
</feature>
<feature type="region of interest" description="Disordered" evidence="2">
    <location>
        <begin position="580"/>
        <end position="657"/>
    </location>
</feature>
<feature type="compositionally biased region" description="Low complexity" evidence="2">
    <location>
        <begin position="632"/>
        <end position="652"/>
    </location>
</feature>
<reference evidence="4 5" key="1">
    <citation type="submission" date="2015-07" db="EMBL/GenBank/DDBJ databases">
        <title>The genome of Melipona quadrifasciata.</title>
        <authorList>
            <person name="Pan H."/>
            <person name="Kapheim K."/>
        </authorList>
    </citation>
    <scope>NUCLEOTIDE SEQUENCE [LARGE SCALE GENOMIC DNA]</scope>
    <source>
        <strain evidence="4">0111107301</strain>
        <tissue evidence="4">Whole body</tissue>
    </source>
</reference>
<dbReference type="SUPFAM" id="SSF48350">
    <property type="entry name" value="GTPase activation domain, GAP"/>
    <property type="match status" value="1"/>
</dbReference>
<evidence type="ECO:0000313" key="5">
    <source>
        <dbReference type="Proteomes" id="UP000053105"/>
    </source>
</evidence>
<evidence type="ECO:0000256" key="1">
    <source>
        <dbReference type="ARBA" id="ARBA00022468"/>
    </source>
</evidence>